<organism evidence="2 3">
    <name type="scientific">Paenibacillus piri</name>
    <dbReference type="NCBI Taxonomy" id="2547395"/>
    <lineage>
        <taxon>Bacteria</taxon>
        <taxon>Bacillati</taxon>
        <taxon>Bacillota</taxon>
        <taxon>Bacilli</taxon>
        <taxon>Bacillales</taxon>
        <taxon>Paenibacillaceae</taxon>
        <taxon>Paenibacillus</taxon>
    </lineage>
</organism>
<keyword evidence="3" id="KW-1185">Reference proteome</keyword>
<feature type="transmembrane region" description="Helical" evidence="1">
    <location>
        <begin position="109"/>
        <end position="132"/>
    </location>
</feature>
<feature type="transmembrane region" description="Helical" evidence="1">
    <location>
        <begin position="30"/>
        <end position="47"/>
    </location>
</feature>
<evidence type="ECO:0000313" key="2">
    <source>
        <dbReference type="EMBL" id="TDF99221.1"/>
    </source>
</evidence>
<dbReference type="OrthoDB" id="2691442at2"/>
<evidence type="ECO:0000313" key="3">
    <source>
        <dbReference type="Proteomes" id="UP000295636"/>
    </source>
</evidence>
<gene>
    <name evidence="2" type="ORF">E1757_04990</name>
</gene>
<feature type="transmembrane region" description="Helical" evidence="1">
    <location>
        <begin position="144"/>
        <end position="163"/>
    </location>
</feature>
<dbReference type="InterPro" id="IPR024563">
    <property type="entry name" value="YqhR"/>
</dbReference>
<keyword evidence="1" id="KW-0812">Transmembrane</keyword>
<keyword evidence="1" id="KW-0472">Membrane</keyword>
<name>A0A4R5KTM8_9BACL</name>
<evidence type="ECO:0000256" key="1">
    <source>
        <dbReference type="SAM" id="Phobius"/>
    </source>
</evidence>
<comment type="caution">
    <text evidence="2">The sequence shown here is derived from an EMBL/GenBank/DDBJ whole genome shotgun (WGS) entry which is preliminary data.</text>
</comment>
<dbReference type="EMBL" id="SMRT01000002">
    <property type="protein sequence ID" value="TDF99221.1"/>
    <property type="molecule type" value="Genomic_DNA"/>
</dbReference>
<accession>A0A4R5KTM8</accession>
<reference evidence="2 3" key="1">
    <citation type="submission" date="2019-03" db="EMBL/GenBank/DDBJ databases">
        <title>This is whole genome sequence of Paenibacillus sp MS74 strain.</title>
        <authorList>
            <person name="Trinh H.N."/>
        </authorList>
    </citation>
    <scope>NUCLEOTIDE SEQUENCE [LARGE SCALE GENOMIC DNA]</scope>
    <source>
        <strain evidence="2 3">MS74</strain>
    </source>
</reference>
<dbReference type="Proteomes" id="UP000295636">
    <property type="component" value="Unassembled WGS sequence"/>
</dbReference>
<dbReference type="AlphaFoldDB" id="A0A4R5KTM8"/>
<feature type="transmembrane region" description="Helical" evidence="1">
    <location>
        <begin position="81"/>
        <end position="103"/>
    </location>
</feature>
<sequence length="185" mass="21138">MRQSRKHTKMAEAGMAKSKADKTVKQTNRWTFAMNIGFFAGLFWGAVKIIEHYFHFTSLVPGFLVEPFFKRSFLLTWEGYLVGWAFFILFSMAATLLYTALFAKAVGPWVGVGFGMGVWALIFLLIGPVTGMMNWIAYLDWNTILTEACLFMLWGLFIGYSIAFELNDESVREPFPQETNKPQPE</sequence>
<protein>
    <submittedName>
        <fullName evidence="2">Uncharacterized protein</fullName>
    </submittedName>
</protein>
<keyword evidence="1" id="KW-1133">Transmembrane helix</keyword>
<dbReference type="Pfam" id="PF11085">
    <property type="entry name" value="YqhR"/>
    <property type="match status" value="1"/>
</dbReference>
<proteinExistence type="predicted"/>